<comment type="caution">
    <text evidence="1">The sequence shown here is derived from an EMBL/GenBank/DDBJ whole genome shotgun (WGS) entry which is preliminary data.</text>
</comment>
<evidence type="ECO:0000313" key="1">
    <source>
        <dbReference type="EMBL" id="KAK7081674.1"/>
    </source>
</evidence>
<dbReference type="AlphaFoldDB" id="A0AAN8XLJ5"/>
<keyword evidence="2" id="KW-1185">Reference proteome</keyword>
<dbReference type="EMBL" id="JAXCGZ010004550">
    <property type="protein sequence ID" value="KAK7081674.1"/>
    <property type="molecule type" value="Genomic_DNA"/>
</dbReference>
<proteinExistence type="predicted"/>
<evidence type="ECO:0000313" key="2">
    <source>
        <dbReference type="Proteomes" id="UP001381693"/>
    </source>
</evidence>
<gene>
    <name evidence="1" type="ORF">SK128_025846</name>
</gene>
<organism evidence="1 2">
    <name type="scientific">Halocaridina rubra</name>
    <name type="common">Hawaiian red shrimp</name>
    <dbReference type="NCBI Taxonomy" id="373956"/>
    <lineage>
        <taxon>Eukaryota</taxon>
        <taxon>Metazoa</taxon>
        <taxon>Ecdysozoa</taxon>
        <taxon>Arthropoda</taxon>
        <taxon>Crustacea</taxon>
        <taxon>Multicrustacea</taxon>
        <taxon>Malacostraca</taxon>
        <taxon>Eumalacostraca</taxon>
        <taxon>Eucarida</taxon>
        <taxon>Decapoda</taxon>
        <taxon>Pleocyemata</taxon>
        <taxon>Caridea</taxon>
        <taxon>Atyoidea</taxon>
        <taxon>Atyidae</taxon>
        <taxon>Halocaridina</taxon>
    </lineage>
</organism>
<sequence length="230" mass="26784">TQYKPLLSPSTHRDFSWRDGFYNPRHSPRFTSYGKDRSYHGTYYNQRYPFNGRYRHQDPWANPRTHYDDEFPAESHCRNKSCTNPRTNYNYDYGYHPDETCGLASSAQIKGVTAESDIIVICCFLSSTRNGQSSIISNYGMKKGQSNTYFRDPSTGFGIYLYKYQMLSNIKDVPEVFDIEFSHFGQTENNNTVSRLHIKSLVPFLHHKASMSQNSCVPFFMPAQYNTKLM</sequence>
<name>A0AAN8XLJ5_HALRR</name>
<accession>A0AAN8XLJ5</accession>
<reference evidence="1 2" key="1">
    <citation type="submission" date="2023-11" db="EMBL/GenBank/DDBJ databases">
        <title>Halocaridina rubra genome assembly.</title>
        <authorList>
            <person name="Smith C."/>
        </authorList>
    </citation>
    <scope>NUCLEOTIDE SEQUENCE [LARGE SCALE GENOMIC DNA]</scope>
    <source>
        <strain evidence="1">EP-1</strain>
        <tissue evidence="1">Whole</tissue>
    </source>
</reference>
<protein>
    <submittedName>
        <fullName evidence="1">Uncharacterized protein</fullName>
    </submittedName>
</protein>
<dbReference type="Proteomes" id="UP001381693">
    <property type="component" value="Unassembled WGS sequence"/>
</dbReference>
<feature type="non-terminal residue" evidence="1">
    <location>
        <position position="1"/>
    </location>
</feature>